<dbReference type="PROSITE" id="PS51192">
    <property type="entry name" value="HELICASE_ATP_BIND_1"/>
    <property type="match status" value="1"/>
</dbReference>
<dbReference type="VEuPathDB" id="FungiDB:sscle_04g034850"/>
<dbReference type="InterPro" id="IPR014001">
    <property type="entry name" value="Helicase_ATP-bd"/>
</dbReference>
<dbReference type="GO" id="GO:0005524">
    <property type="term" value="F:ATP binding"/>
    <property type="evidence" value="ECO:0007669"/>
    <property type="project" value="UniProtKB-UniRule"/>
</dbReference>
<feature type="region of interest" description="Disordered" evidence="12">
    <location>
        <begin position="700"/>
        <end position="721"/>
    </location>
</feature>
<feature type="domain" description="Helicase C-terminal" evidence="14">
    <location>
        <begin position="477"/>
        <end position="645"/>
    </location>
</feature>
<sequence>MDTKQKKRSHSETNGSQKAPKRQKIQKTSKKQKKAAPKKPVAVDSLPWNEVTMPDMFEDAEGFYGLEEVDDVEVVRDGDVVTFVSSKIQTKNNEDEEFEGFGDEVEDGGNAATDNTGEVKPILKPTEESTKNDVPQGNKQKIEKKAKPEKKDKKEGSNTEEGEEKVPSKKEKKQKQEKPQKQPVDKDATLKQDPLKNVFEALDEDAAGEVEVSGWVELDLSSNTLMALSKMGFSKPTPIQSEAIPEVLAGHDVVGKASTGSGKTLAFGIPIVEKWLEVYGELDEDELKKSTRPPTALILSPTRELAHQLTEHITTLCKGMPTSPYVAAVTGGLSVQKQQRQLSKADIIIGTPGRLWEVISSSNELSAGLKQVRFLVIDEADRLLTDGHFKEAEEILNALDRTHGNEDDDEEDTLPPRQTLVFSATFHKGLQQKLAGKGKQSFKDDSQSMEYLLKKLNFREEKPKFVDVNPISQMAANLKEGMVECGGEEKDLYLYSLLLHHPNQRTLIFTNSIHSVRRLTPMLQTLNIPAHSLHSQMIQKARMRSIEKFSRTNNTGSVLVATDVAARGLDIGGVQLVIHYHLPRTADMYVHRSGRTARAAASGSSILLCGPEEVVGTRRLVAKVHAQNALHGEGKKSKFYIRSLDIDRRVVSRLKPRVTLAKKIADSALAKEKKGHDDDWVKNAAEELGVEYDSEEFEALGGGRKGRGTGRRMKEKEARGMSKGEVGALRAELRALLAQRVNVGVSERYLTSGTVNVNDLLKGAKGEWLGEVEGIGMEDD</sequence>
<evidence type="ECO:0000256" key="9">
    <source>
        <dbReference type="PROSITE-ProRule" id="PRU00552"/>
    </source>
</evidence>
<dbReference type="RefSeq" id="XP_001596248.1">
    <property type="nucleotide sequence ID" value="XM_001596198.1"/>
</dbReference>
<evidence type="ECO:0000259" key="15">
    <source>
        <dbReference type="PROSITE" id="PS51195"/>
    </source>
</evidence>
<dbReference type="Gene3D" id="3.40.50.300">
    <property type="entry name" value="P-loop containing nucleotide triphosphate hydrolases"/>
    <property type="match status" value="2"/>
</dbReference>
<dbReference type="OMA" id="QMIQKAR"/>
<dbReference type="CDD" id="cd17946">
    <property type="entry name" value="DEADc_DDX24"/>
    <property type="match status" value="1"/>
</dbReference>
<feature type="compositionally biased region" description="Acidic residues" evidence="12">
    <location>
        <begin position="94"/>
        <end position="107"/>
    </location>
</feature>
<keyword evidence="2" id="KW-0698">rRNA processing</keyword>
<accession>A0A1D9Q1A3</accession>
<evidence type="ECO:0000256" key="6">
    <source>
        <dbReference type="ARBA" id="ARBA00022840"/>
    </source>
</evidence>
<dbReference type="Pfam" id="PF00271">
    <property type="entry name" value="Helicase_C"/>
    <property type="match status" value="1"/>
</dbReference>
<dbReference type="Pfam" id="PF00270">
    <property type="entry name" value="DEAD"/>
    <property type="match status" value="1"/>
</dbReference>
<dbReference type="EMBL" id="CP017817">
    <property type="protein sequence ID" value="APA08715.1"/>
    <property type="molecule type" value="Genomic_DNA"/>
</dbReference>
<dbReference type="GO" id="GO:0005730">
    <property type="term" value="C:nucleolus"/>
    <property type="evidence" value="ECO:0007669"/>
    <property type="project" value="UniProtKB-SubCell"/>
</dbReference>
<evidence type="ECO:0000256" key="7">
    <source>
        <dbReference type="ARBA" id="ARBA00022884"/>
    </source>
</evidence>
<organism evidence="16 17">
    <name type="scientific">Sclerotinia sclerotiorum (strain ATCC 18683 / 1980 / Ss-1)</name>
    <name type="common">White mold</name>
    <name type="synonym">Whetzelinia sclerotiorum</name>
    <dbReference type="NCBI Taxonomy" id="665079"/>
    <lineage>
        <taxon>Eukaryota</taxon>
        <taxon>Fungi</taxon>
        <taxon>Dikarya</taxon>
        <taxon>Ascomycota</taxon>
        <taxon>Pezizomycotina</taxon>
        <taxon>Leotiomycetes</taxon>
        <taxon>Helotiales</taxon>
        <taxon>Sclerotiniaceae</taxon>
        <taxon>Sclerotinia</taxon>
    </lineage>
</organism>
<feature type="region of interest" description="Disordered" evidence="12">
    <location>
        <begin position="1"/>
        <end position="47"/>
    </location>
</feature>
<evidence type="ECO:0000313" key="17">
    <source>
        <dbReference type="Proteomes" id="UP000177798"/>
    </source>
</evidence>
<comment type="catalytic activity">
    <reaction evidence="11">
        <text>ATP + H2O = ADP + phosphate + H(+)</text>
        <dbReference type="Rhea" id="RHEA:13065"/>
        <dbReference type="ChEBI" id="CHEBI:15377"/>
        <dbReference type="ChEBI" id="CHEBI:15378"/>
        <dbReference type="ChEBI" id="CHEBI:30616"/>
        <dbReference type="ChEBI" id="CHEBI:43474"/>
        <dbReference type="ChEBI" id="CHEBI:456216"/>
        <dbReference type="EC" id="3.6.4.13"/>
    </reaction>
</comment>
<comment type="domain">
    <text evidence="11">The Q motif is unique to and characteristic of the DEAD box family of RNA helicases and controls ATP binding and hydrolysis.</text>
</comment>
<dbReference type="GO" id="GO:0003723">
    <property type="term" value="F:RNA binding"/>
    <property type="evidence" value="ECO:0007669"/>
    <property type="project" value="UniProtKB-UniRule"/>
</dbReference>
<comment type="similarity">
    <text evidence="10">Belongs to the DEAD box helicase family.</text>
</comment>
<dbReference type="PROSITE" id="PS51195">
    <property type="entry name" value="Q_MOTIF"/>
    <property type="match status" value="1"/>
</dbReference>
<feature type="short sequence motif" description="Q motif" evidence="9">
    <location>
        <begin position="213"/>
        <end position="241"/>
    </location>
</feature>
<dbReference type="Proteomes" id="UP000177798">
    <property type="component" value="Chromosome 4"/>
</dbReference>
<feature type="region of interest" description="Disordered" evidence="12">
    <location>
        <begin position="88"/>
        <end position="192"/>
    </location>
</feature>
<keyword evidence="6 10" id="KW-0067">ATP-binding</keyword>
<dbReference type="InterPro" id="IPR014014">
    <property type="entry name" value="RNA_helicase_DEAD_Q_motif"/>
</dbReference>
<reference evidence="17" key="1">
    <citation type="journal article" date="2017" name="Genome Biol. Evol.">
        <title>The complete genome sequence of the phytopathogenic fungus Sclerotinia sclerotiorum reveals insights into the genome architecture of broad host range pathogens.</title>
        <authorList>
            <person name="Derbyshire M."/>
            <person name="Denton-Giles M."/>
            <person name="Hegedus D."/>
            <person name="Seifbarghy S."/>
            <person name="Rollins J."/>
            <person name="van Kan J."/>
            <person name="Seidl M.F."/>
            <person name="Faino L."/>
            <person name="Mbengue M."/>
            <person name="Navaud O."/>
            <person name="Raffaele S."/>
            <person name="Hammond-Kosack K."/>
            <person name="Heard S."/>
            <person name="Oliver R."/>
        </authorList>
    </citation>
    <scope>NUCLEOTIDE SEQUENCE [LARGE SCALE GENOMIC DNA]</scope>
    <source>
        <strain evidence="17">ATCC 18683 / 1980 / Ss-1</strain>
    </source>
</reference>
<comment type="function">
    <text evidence="11">RNA helicase.</text>
</comment>
<dbReference type="InterPro" id="IPR011545">
    <property type="entry name" value="DEAD/DEAH_box_helicase_dom"/>
</dbReference>
<evidence type="ECO:0000256" key="5">
    <source>
        <dbReference type="ARBA" id="ARBA00022806"/>
    </source>
</evidence>
<evidence type="ECO:0000256" key="10">
    <source>
        <dbReference type="RuleBase" id="RU000492"/>
    </source>
</evidence>
<keyword evidence="4 10" id="KW-0378">Hydrolase</keyword>
<feature type="compositionally biased region" description="Basic residues" evidence="12">
    <location>
        <begin position="19"/>
        <end position="37"/>
    </location>
</feature>
<evidence type="ECO:0000256" key="12">
    <source>
        <dbReference type="SAM" id="MobiDB-lite"/>
    </source>
</evidence>
<dbReference type="PANTHER" id="PTHR24031">
    <property type="entry name" value="RNA HELICASE"/>
    <property type="match status" value="1"/>
</dbReference>
<feature type="domain" description="DEAD-box RNA helicase Q" evidence="15">
    <location>
        <begin position="213"/>
        <end position="241"/>
    </location>
</feature>
<dbReference type="PROSITE" id="PS51194">
    <property type="entry name" value="HELICASE_CTER"/>
    <property type="match status" value="1"/>
</dbReference>
<dbReference type="GO" id="GO:0003724">
    <property type="term" value="F:RNA helicase activity"/>
    <property type="evidence" value="ECO:0007669"/>
    <property type="project" value="UniProtKB-EC"/>
</dbReference>
<dbReference type="SMR" id="A0A1D9Q1A3"/>
<dbReference type="PROSITE" id="PS00039">
    <property type="entry name" value="DEAD_ATP_HELICASE"/>
    <property type="match status" value="1"/>
</dbReference>
<dbReference type="GO" id="GO:0016787">
    <property type="term" value="F:hydrolase activity"/>
    <property type="evidence" value="ECO:0007669"/>
    <property type="project" value="UniProtKB-KW"/>
</dbReference>
<evidence type="ECO:0000256" key="2">
    <source>
        <dbReference type="ARBA" id="ARBA00022552"/>
    </source>
</evidence>
<comment type="subcellular location">
    <subcellularLocation>
        <location evidence="1">Nucleus</location>
        <location evidence="1">Nucleolus</location>
    </subcellularLocation>
</comment>
<keyword evidence="7 11" id="KW-0694">RNA-binding</keyword>
<feature type="compositionally biased region" description="Basic and acidic residues" evidence="12">
    <location>
        <begin position="140"/>
        <end position="157"/>
    </location>
</feature>
<evidence type="ECO:0000256" key="4">
    <source>
        <dbReference type="ARBA" id="ARBA00022801"/>
    </source>
</evidence>
<feature type="compositionally biased region" description="Basic and acidic residues" evidence="12">
    <location>
        <begin position="712"/>
        <end position="721"/>
    </location>
</feature>
<protein>
    <recommendedName>
        <fullName evidence="11">ATP-dependent RNA helicase</fullName>
        <ecNumber evidence="11">3.6.4.13</ecNumber>
    </recommendedName>
</protein>
<dbReference type="SMART" id="SM00490">
    <property type="entry name" value="HELICc"/>
    <property type="match status" value="1"/>
</dbReference>
<name>A0A1D9Q1A3_SCLS1</name>
<dbReference type="EC" id="3.6.4.13" evidence="11"/>
<dbReference type="OrthoDB" id="4310724at2759"/>
<evidence type="ECO:0000259" key="14">
    <source>
        <dbReference type="PROSITE" id="PS51194"/>
    </source>
</evidence>
<evidence type="ECO:0000256" key="1">
    <source>
        <dbReference type="ARBA" id="ARBA00004604"/>
    </source>
</evidence>
<gene>
    <name evidence="16" type="ORF">sscle_04g034850</name>
</gene>
<dbReference type="InterPro" id="IPR027417">
    <property type="entry name" value="P-loop_NTPase"/>
</dbReference>
<evidence type="ECO:0000259" key="13">
    <source>
        <dbReference type="PROSITE" id="PS51192"/>
    </source>
</evidence>
<feature type="domain" description="Helicase ATP-binding" evidence="13">
    <location>
        <begin position="244"/>
        <end position="444"/>
    </location>
</feature>
<feature type="compositionally biased region" description="Basic and acidic residues" evidence="12">
    <location>
        <begin position="164"/>
        <end position="192"/>
    </location>
</feature>
<keyword evidence="5 10" id="KW-0347">Helicase</keyword>
<evidence type="ECO:0000313" key="16">
    <source>
        <dbReference type="EMBL" id="APA08715.1"/>
    </source>
</evidence>
<dbReference type="InterPro" id="IPR000629">
    <property type="entry name" value="RNA-helicase_DEAD-box_CS"/>
</dbReference>
<keyword evidence="8" id="KW-0539">Nucleus</keyword>
<evidence type="ECO:0000256" key="8">
    <source>
        <dbReference type="ARBA" id="ARBA00023242"/>
    </source>
</evidence>
<dbReference type="SUPFAM" id="SSF52540">
    <property type="entry name" value="P-loop containing nucleoside triphosphate hydrolases"/>
    <property type="match status" value="1"/>
</dbReference>
<dbReference type="GO" id="GO:0006364">
    <property type="term" value="P:rRNA processing"/>
    <property type="evidence" value="ECO:0007669"/>
    <property type="project" value="UniProtKB-KW"/>
</dbReference>
<dbReference type="InterPro" id="IPR001650">
    <property type="entry name" value="Helicase_C-like"/>
</dbReference>
<dbReference type="CDD" id="cd18787">
    <property type="entry name" value="SF2_C_DEAD"/>
    <property type="match status" value="1"/>
</dbReference>
<keyword evidence="3 10" id="KW-0547">Nucleotide-binding</keyword>
<proteinExistence type="inferred from homology"/>
<dbReference type="SMART" id="SM00487">
    <property type="entry name" value="DEXDc"/>
    <property type="match status" value="1"/>
</dbReference>
<dbReference type="KEGG" id="ssl:SS1G_02468"/>
<evidence type="ECO:0000256" key="11">
    <source>
        <dbReference type="RuleBase" id="RU365068"/>
    </source>
</evidence>
<dbReference type="AlphaFoldDB" id="A0A1D9Q1A3"/>
<evidence type="ECO:0000256" key="3">
    <source>
        <dbReference type="ARBA" id="ARBA00022741"/>
    </source>
</evidence>